<dbReference type="InParanoid" id="A2F1S3"/>
<dbReference type="VEuPathDB" id="TrichDB:TVAG_040280"/>
<accession>A2F1S3</accession>
<name>A2F1S3_TRIV3</name>
<proteinExistence type="predicted"/>
<keyword evidence="3" id="KW-1185">Reference proteome</keyword>
<reference evidence="2" key="1">
    <citation type="submission" date="2006-10" db="EMBL/GenBank/DDBJ databases">
        <authorList>
            <person name="Amadeo P."/>
            <person name="Zhao Q."/>
            <person name="Wortman J."/>
            <person name="Fraser-Liggett C."/>
            <person name="Carlton J."/>
        </authorList>
    </citation>
    <scope>NUCLEOTIDE SEQUENCE</scope>
    <source>
        <strain evidence="2">G3</strain>
    </source>
</reference>
<dbReference type="VEuPathDB" id="TrichDB:TVAGG3_0038200"/>
<feature type="region of interest" description="Disordered" evidence="1">
    <location>
        <begin position="54"/>
        <end position="96"/>
    </location>
</feature>
<dbReference type="AlphaFoldDB" id="A2F1S3"/>
<organism evidence="2 3">
    <name type="scientific">Trichomonas vaginalis (strain ATCC PRA-98 / G3)</name>
    <dbReference type="NCBI Taxonomy" id="412133"/>
    <lineage>
        <taxon>Eukaryota</taxon>
        <taxon>Metamonada</taxon>
        <taxon>Parabasalia</taxon>
        <taxon>Trichomonadida</taxon>
        <taxon>Trichomonadidae</taxon>
        <taxon>Trichomonas</taxon>
    </lineage>
</organism>
<protein>
    <submittedName>
        <fullName evidence="2">Uncharacterized protein</fullName>
    </submittedName>
</protein>
<dbReference type="Proteomes" id="UP000001542">
    <property type="component" value="Unassembled WGS sequence"/>
</dbReference>
<dbReference type="KEGG" id="tva:4758945"/>
<dbReference type="RefSeq" id="XP_001313975.1">
    <property type="nucleotide sequence ID" value="XM_001313970.1"/>
</dbReference>
<dbReference type="EMBL" id="DS113577">
    <property type="protein sequence ID" value="EAY01123.1"/>
    <property type="molecule type" value="Genomic_DNA"/>
</dbReference>
<evidence type="ECO:0000313" key="2">
    <source>
        <dbReference type="EMBL" id="EAY01123.1"/>
    </source>
</evidence>
<sequence>MGIDDSYFDEDILQVILNFENKSDYDHIRRTSENYRNHNRCVHYIPDEIDPEFADLVPHKPSKGGSRSEKIEYTDDEDPPADEEPSESENLSLPTDYPKFNKKSIFGSDIKVPPDWKRFSFFFKAKEIPDDPQEFQNLLSKFKQDLYNTYSSLIRINEENISAVAVYDSQQAKEIMNSAFTDFHNFGKIKINAINYLNVLSHNPPSLEMIADFHPDLIQLPQTLRKTHDKPKKLFRTEMANKK</sequence>
<evidence type="ECO:0000256" key="1">
    <source>
        <dbReference type="SAM" id="MobiDB-lite"/>
    </source>
</evidence>
<reference evidence="2" key="2">
    <citation type="journal article" date="2007" name="Science">
        <title>Draft genome sequence of the sexually transmitted pathogen Trichomonas vaginalis.</title>
        <authorList>
            <person name="Carlton J.M."/>
            <person name="Hirt R.P."/>
            <person name="Silva J.C."/>
            <person name="Delcher A.L."/>
            <person name="Schatz M."/>
            <person name="Zhao Q."/>
            <person name="Wortman J.R."/>
            <person name="Bidwell S.L."/>
            <person name="Alsmark U.C.M."/>
            <person name="Besteiro S."/>
            <person name="Sicheritz-Ponten T."/>
            <person name="Noel C.J."/>
            <person name="Dacks J.B."/>
            <person name="Foster P.G."/>
            <person name="Simillion C."/>
            <person name="Van de Peer Y."/>
            <person name="Miranda-Saavedra D."/>
            <person name="Barton G.J."/>
            <person name="Westrop G.D."/>
            <person name="Mueller S."/>
            <person name="Dessi D."/>
            <person name="Fiori P.L."/>
            <person name="Ren Q."/>
            <person name="Paulsen I."/>
            <person name="Zhang H."/>
            <person name="Bastida-Corcuera F.D."/>
            <person name="Simoes-Barbosa A."/>
            <person name="Brown M.T."/>
            <person name="Hayes R.D."/>
            <person name="Mukherjee M."/>
            <person name="Okumura C.Y."/>
            <person name="Schneider R."/>
            <person name="Smith A.J."/>
            <person name="Vanacova S."/>
            <person name="Villalvazo M."/>
            <person name="Haas B.J."/>
            <person name="Pertea M."/>
            <person name="Feldblyum T.V."/>
            <person name="Utterback T.R."/>
            <person name="Shu C.L."/>
            <person name="Osoegawa K."/>
            <person name="de Jong P.J."/>
            <person name="Hrdy I."/>
            <person name="Horvathova L."/>
            <person name="Zubacova Z."/>
            <person name="Dolezal P."/>
            <person name="Malik S.B."/>
            <person name="Logsdon J.M. Jr."/>
            <person name="Henze K."/>
            <person name="Gupta A."/>
            <person name="Wang C.C."/>
            <person name="Dunne R.L."/>
            <person name="Upcroft J.A."/>
            <person name="Upcroft P."/>
            <person name="White O."/>
            <person name="Salzberg S.L."/>
            <person name="Tang P."/>
            <person name="Chiu C.-H."/>
            <person name="Lee Y.-S."/>
            <person name="Embley T.M."/>
            <person name="Coombs G.H."/>
            <person name="Mottram J.C."/>
            <person name="Tachezy J."/>
            <person name="Fraser-Liggett C.M."/>
            <person name="Johnson P.J."/>
        </authorList>
    </citation>
    <scope>NUCLEOTIDE SEQUENCE [LARGE SCALE GENOMIC DNA]</scope>
    <source>
        <strain evidence="2">G3</strain>
    </source>
</reference>
<gene>
    <name evidence="2" type="ORF">TVAG_040280</name>
</gene>
<evidence type="ECO:0000313" key="3">
    <source>
        <dbReference type="Proteomes" id="UP000001542"/>
    </source>
</evidence>
<feature type="compositionally biased region" description="Acidic residues" evidence="1">
    <location>
        <begin position="74"/>
        <end position="87"/>
    </location>
</feature>